<dbReference type="PANTHER" id="PTHR40045:SF1">
    <property type="entry name" value="YQCI_YCGG FAMILY PROTEIN"/>
    <property type="match status" value="1"/>
</dbReference>
<sequence length="251" mass="29931">MTHLLSKSMIEENPSQFTPWQHEAFTAFKNMIADKDNTYPCVPGRQGFLMDHLRYGFIGDPREEASYKSCAALLKEYTECSRDTGKYASIAFLFETPVDMIEGYDVEQYERLFWNVLNGISRYDEKEWPEDIPKDPHDHQWEFCFHGEPYFAFCATPAHTIRKSRHFTHFLIAFQPRWVFEEINDSTPFGRKMKKAIRERLFQYDGMPGHPSLKWYGQEDNYEWKQYFLRDDDSALSKCPYTRFKNLLSRK</sequence>
<reference evidence="1 2" key="1">
    <citation type="submission" date="2024-09" db="EMBL/GenBank/DDBJ databases">
        <authorList>
            <person name="Sun Q."/>
            <person name="Mori K."/>
        </authorList>
    </citation>
    <scope>NUCLEOTIDE SEQUENCE [LARGE SCALE GENOMIC DNA]</scope>
    <source>
        <strain evidence="1 2">NCAIM B.02529</strain>
    </source>
</reference>
<evidence type="ECO:0000313" key="1">
    <source>
        <dbReference type="EMBL" id="MFC0522871.1"/>
    </source>
</evidence>
<dbReference type="PANTHER" id="PTHR40045">
    <property type="entry name" value="YCGG FAMILY PROTEIN"/>
    <property type="match status" value="1"/>
</dbReference>
<keyword evidence="2" id="KW-1185">Reference proteome</keyword>
<organism evidence="1 2">
    <name type="scientific">Pontibacillus salicampi</name>
    <dbReference type="NCBI Taxonomy" id="1449801"/>
    <lineage>
        <taxon>Bacteria</taxon>
        <taxon>Bacillati</taxon>
        <taxon>Bacillota</taxon>
        <taxon>Bacilli</taxon>
        <taxon>Bacillales</taxon>
        <taxon>Bacillaceae</taxon>
        <taxon>Pontibacillus</taxon>
    </lineage>
</organism>
<dbReference type="RefSeq" id="WP_377345395.1">
    <property type="nucleotide sequence ID" value="NZ_JBHLTP010000003.1"/>
</dbReference>
<protein>
    <submittedName>
        <fullName evidence="1">YqcI/YcgG family protein</fullName>
    </submittedName>
</protein>
<comment type="caution">
    <text evidence="1">The sequence shown here is derived from an EMBL/GenBank/DDBJ whole genome shotgun (WGS) entry which is preliminary data.</text>
</comment>
<dbReference type="EMBL" id="JBHLTP010000003">
    <property type="protein sequence ID" value="MFC0522871.1"/>
    <property type="molecule type" value="Genomic_DNA"/>
</dbReference>
<evidence type="ECO:0000313" key="2">
    <source>
        <dbReference type="Proteomes" id="UP001589836"/>
    </source>
</evidence>
<name>A0ABV6LKH5_9BACI</name>
<gene>
    <name evidence="1" type="ORF">ACFFGV_04605</name>
</gene>
<dbReference type="InterPro" id="IPR014988">
    <property type="entry name" value="Uncharacterised_YqcI/YcgG"/>
</dbReference>
<accession>A0ABV6LKH5</accession>
<dbReference type="Pfam" id="PF08892">
    <property type="entry name" value="YqcI_YcgG"/>
    <property type="match status" value="1"/>
</dbReference>
<dbReference type="Proteomes" id="UP001589836">
    <property type="component" value="Unassembled WGS sequence"/>
</dbReference>
<proteinExistence type="predicted"/>